<proteinExistence type="predicted"/>
<dbReference type="PROSITE" id="PS51257">
    <property type="entry name" value="PROKAR_LIPOPROTEIN"/>
    <property type="match status" value="1"/>
</dbReference>
<name>A0A0P9KHK3_9PSED</name>
<gene>
    <name evidence="2" type="ORF">ALP05_101123</name>
    <name evidence="1" type="ORF">ALQ84_101046</name>
</gene>
<sequence>MERANMRFILFLTFLLLSGCWDNMQKNNAVQLWLGDTIETTKKNLGSDLFSDCDSELCWYRYRQPVRSGKFLTMMLGGETSRFEIQRVFAFSVPIYTQDDNKIELISLNPFEVPEDSLHTEAESKFYELLTSLQNAGWKRYIRLGEPRISGTELSKLSTVNEVLGKPVMTGPWSDPSIRLPEELWRSMPIFSDWSFYRGNEYLTVSVQREDSEKEPSKTGTYLFTLTFKSEKRFFSEYFDSSDRDRMKELLPDLLKKLASQRAIAESRLKEMGVTIDERYQNPTISILEAQH</sequence>
<dbReference type="EMBL" id="RBOC01000043">
    <property type="protein sequence ID" value="RMM12775.1"/>
    <property type="molecule type" value="Genomic_DNA"/>
</dbReference>
<accession>A0A0P9KHK3</accession>
<protein>
    <recommendedName>
        <fullName evidence="5">Lipoprotein</fullName>
    </recommendedName>
</protein>
<evidence type="ECO:0000313" key="4">
    <source>
        <dbReference type="Proteomes" id="UP000278587"/>
    </source>
</evidence>
<comment type="caution">
    <text evidence="2">The sequence shown here is derived from an EMBL/GenBank/DDBJ whole genome shotgun (WGS) entry which is preliminary data.</text>
</comment>
<dbReference type="EMBL" id="RBUY01000077">
    <property type="protein sequence ID" value="RMV76012.1"/>
    <property type="molecule type" value="Genomic_DNA"/>
</dbReference>
<reference evidence="3 4" key="1">
    <citation type="submission" date="2018-08" db="EMBL/GenBank/DDBJ databases">
        <title>Recombination of ecologically and evolutionarily significant loci maintains genetic cohesion in the Pseudomonas syringae species complex.</title>
        <authorList>
            <person name="Dillon M."/>
            <person name="Thakur S."/>
            <person name="Almeida R.N.D."/>
            <person name="Weir B.S."/>
            <person name="Guttman D.S."/>
        </authorList>
    </citation>
    <scope>NUCLEOTIDE SEQUENCE [LARGE SCALE GENOMIC DNA]</scope>
    <source>
        <strain evidence="1 4">ICMP 4086</strain>
        <strain evidence="2 3">ICMP 7496</strain>
    </source>
</reference>
<dbReference type="Proteomes" id="UP000278587">
    <property type="component" value="Unassembled WGS sequence"/>
</dbReference>
<dbReference type="Proteomes" id="UP000269872">
    <property type="component" value="Unassembled WGS sequence"/>
</dbReference>
<organism evidence="2 3">
    <name type="scientific">Pseudomonas caricapapayae</name>
    <dbReference type="NCBI Taxonomy" id="46678"/>
    <lineage>
        <taxon>Bacteria</taxon>
        <taxon>Pseudomonadati</taxon>
        <taxon>Pseudomonadota</taxon>
        <taxon>Gammaproteobacteria</taxon>
        <taxon>Pseudomonadales</taxon>
        <taxon>Pseudomonadaceae</taxon>
        <taxon>Pseudomonas</taxon>
    </lineage>
</organism>
<dbReference type="AlphaFoldDB" id="A0A0P9KHK3"/>
<evidence type="ECO:0008006" key="5">
    <source>
        <dbReference type="Google" id="ProtNLM"/>
    </source>
</evidence>
<evidence type="ECO:0000313" key="1">
    <source>
        <dbReference type="EMBL" id="RMM12775.1"/>
    </source>
</evidence>
<evidence type="ECO:0000313" key="3">
    <source>
        <dbReference type="Proteomes" id="UP000269872"/>
    </source>
</evidence>
<evidence type="ECO:0000313" key="2">
    <source>
        <dbReference type="EMBL" id="RMV76012.1"/>
    </source>
</evidence>